<reference evidence="2" key="1">
    <citation type="journal article" date="2014" name="Genome Announc.">
        <title>Draft genome sequence of the formaldehyde-resistant fungus Byssochlamys spectabilis No. 5 (anamorph Paecilomyces variotii No. 5) (NBRC109023).</title>
        <authorList>
            <person name="Oka T."/>
            <person name="Ekino K."/>
            <person name="Fukuda K."/>
            <person name="Nomura Y."/>
        </authorList>
    </citation>
    <scope>NUCLEOTIDE SEQUENCE [LARGE SCALE GENOMIC DNA]</scope>
    <source>
        <strain evidence="2">No. 5 / NBRC 109023</strain>
    </source>
</reference>
<evidence type="ECO:0008006" key="3">
    <source>
        <dbReference type="Google" id="ProtNLM"/>
    </source>
</evidence>
<dbReference type="Pfam" id="PF19086">
    <property type="entry name" value="Terpene_syn_C_2"/>
    <property type="match status" value="1"/>
</dbReference>
<dbReference type="eggNOG" id="KOG0777">
    <property type="taxonomic scope" value="Eukaryota"/>
</dbReference>
<gene>
    <name evidence="1" type="ORF">PVAR5_6771</name>
</gene>
<dbReference type="OrthoDB" id="6921389at2759"/>
<dbReference type="InterPro" id="IPR008949">
    <property type="entry name" value="Isoprenoid_synthase_dom_sf"/>
</dbReference>
<protein>
    <recommendedName>
        <fullName evidence="3">Isoprenoid synthase domain-containing protein</fullName>
    </recommendedName>
</protein>
<accession>V5G155</accession>
<organism evidence="1 2">
    <name type="scientific">Byssochlamys spectabilis (strain No. 5 / NBRC 109023)</name>
    <name type="common">Paecilomyces variotii</name>
    <dbReference type="NCBI Taxonomy" id="1356009"/>
    <lineage>
        <taxon>Eukaryota</taxon>
        <taxon>Fungi</taxon>
        <taxon>Dikarya</taxon>
        <taxon>Ascomycota</taxon>
        <taxon>Pezizomycotina</taxon>
        <taxon>Eurotiomycetes</taxon>
        <taxon>Eurotiomycetidae</taxon>
        <taxon>Eurotiales</taxon>
        <taxon>Thermoascaceae</taxon>
        <taxon>Paecilomyces</taxon>
    </lineage>
</organism>
<evidence type="ECO:0000313" key="2">
    <source>
        <dbReference type="Proteomes" id="UP000018001"/>
    </source>
</evidence>
<dbReference type="HOGENOM" id="CLU_042677_0_0_1"/>
<proteinExistence type="predicted"/>
<comment type="caution">
    <text evidence="1">The sequence shown here is derived from an EMBL/GenBank/DDBJ whole genome shotgun (WGS) entry which is preliminary data.</text>
</comment>
<name>V5G155_BYSSN</name>
<evidence type="ECO:0000313" key="1">
    <source>
        <dbReference type="EMBL" id="GAD98083.1"/>
    </source>
</evidence>
<dbReference type="Gene3D" id="1.10.600.10">
    <property type="entry name" value="Farnesyl Diphosphate Synthase"/>
    <property type="match status" value="1"/>
</dbReference>
<dbReference type="InParanoid" id="V5G155"/>
<dbReference type="Proteomes" id="UP000018001">
    <property type="component" value="Unassembled WGS sequence"/>
</dbReference>
<keyword evidence="2" id="KW-1185">Reference proteome</keyword>
<sequence length="328" mass="37724">MQFQYSSLLDPDEYDLRGVCHPSLQVRRSNYPQYEVAGTLRAQEDWKRYVGPIKEPYWGGLSPYGNYMAIAIPECIPERLEIASYANEIAFLFDDITDISSIEEVKTENGALLEVLIEYAQNGNITSARTGKTLLMKKMFEEMTRIDSKCARALAKMWAEFLICAGTRGDEAFQTLNDYLPYRVHDVGEMFWCGILTFGMRLTIPDEEMNKCRDLCWSGYAAFVLQNDLFSWEKEYRQAKKHGRENIPNAIAVLMREHDIDVEEAKRRCLTLIHEYETKYLSNLQAARNSTDLSPGLKAYMEALQFTSTGNTLWSLKCPRYHALGSEN</sequence>
<dbReference type="SUPFAM" id="SSF48576">
    <property type="entry name" value="Terpenoid synthases"/>
    <property type="match status" value="1"/>
</dbReference>
<dbReference type="AlphaFoldDB" id="V5G155"/>
<dbReference type="EMBL" id="BAUL01000229">
    <property type="protein sequence ID" value="GAD98083.1"/>
    <property type="molecule type" value="Genomic_DNA"/>
</dbReference>